<dbReference type="PROSITE" id="PS50005">
    <property type="entry name" value="TPR"/>
    <property type="match status" value="1"/>
</dbReference>
<name>A0A1M6JIX8_9CLOT</name>
<keyword evidence="4" id="KW-1185">Reference proteome</keyword>
<feature type="repeat" description="TPR" evidence="1">
    <location>
        <begin position="262"/>
        <end position="295"/>
    </location>
</feature>
<reference evidence="3 4" key="1">
    <citation type="submission" date="2016-11" db="EMBL/GenBank/DDBJ databases">
        <authorList>
            <person name="Jaros S."/>
            <person name="Januszkiewicz K."/>
            <person name="Wedrychowicz H."/>
        </authorList>
    </citation>
    <scope>NUCLEOTIDE SEQUENCE [LARGE SCALE GENOMIC DNA]</scope>
    <source>
        <strain evidence="3 4">DSM 21758</strain>
    </source>
</reference>
<dbReference type="EMBL" id="FQZB01000008">
    <property type="protein sequence ID" value="SHJ46552.1"/>
    <property type="molecule type" value="Genomic_DNA"/>
</dbReference>
<proteinExistence type="predicted"/>
<dbReference type="STRING" id="1121302.SAMN02745163_02043"/>
<dbReference type="SUPFAM" id="SSF81901">
    <property type="entry name" value="HCP-like"/>
    <property type="match status" value="1"/>
</dbReference>
<dbReference type="CDD" id="cd02511">
    <property type="entry name" value="Beta4Glucosyltransferase"/>
    <property type="match status" value="1"/>
</dbReference>
<evidence type="ECO:0000256" key="1">
    <source>
        <dbReference type="PROSITE-ProRule" id="PRU00339"/>
    </source>
</evidence>
<organism evidence="3 4">
    <name type="scientific">Clostridium cavendishii DSM 21758</name>
    <dbReference type="NCBI Taxonomy" id="1121302"/>
    <lineage>
        <taxon>Bacteria</taxon>
        <taxon>Bacillati</taxon>
        <taxon>Bacillota</taxon>
        <taxon>Clostridia</taxon>
        <taxon>Eubacteriales</taxon>
        <taxon>Clostridiaceae</taxon>
        <taxon>Clostridium</taxon>
    </lineage>
</organism>
<dbReference type="InterPro" id="IPR029044">
    <property type="entry name" value="Nucleotide-diphossugar_trans"/>
</dbReference>
<evidence type="ECO:0000313" key="4">
    <source>
        <dbReference type="Proteomes" id="UP000184310"/>
    </source>
</evidence>
<dbReference type="InterPro" id="IPR019734">
    <property type="entry name" value="TPR_rpt"/>
</dbReference>
<dbReference type="RefSeq" id="WP_072986699.1">
    <property type="nucleotide sequence ID" value="NZ_FQZB01000008.1"/>
</dbReference>
<dbReference type="Proteomes" id="UP000184310">
    <property type="component" value="Unassembled WGS sequence"/>
</dbReference>
<feature type="domain" description="Glycosyltransferase 2-like" evidence="2">
    <location>
        <begin position="5"/>
        <end position="125"/>
    </location>
</feature>
<dbReference type="PANTHER" id="PTHR43630">
    <property type="entry name" value="POLY-BETA-1,6-N-ACETYL-D-GLUCOSAMINE SYNTHASE"/>
    <property type="match status" value="1"/>
</dbReference>
<dbReference type="SUPFAM" id="SSF53448">
    <property type="entry name" value="Nucleotide-diphospho-sugar transferases"/>
    <property type="match status" value="1"/>
</dbReference>
<dbReference type="PANTHER" id="PTHR43630:SF2">
    <property type="entry name" value="GLYCOSYLTRANSFERASE"/>
    <property type="match status" value="1"/>
</dbReference>
<evidence type="ECO:0000259" key="2">
    <source>
        <dbReference type="Pfam" id="PF00535"/>
    </source>
</evidence>
<protein>
    <submittedName>
        <fullName evidence="3">Tetratricopeptide repeat-containing protein</fullName>
    </submittedName>
</protein>
<dbReference type="AlphaFoldDB" id="A0A1M6JIX8"/>
<gene>
    <name evidence="3" type="ORF">SAMN02745163_02043</name>
</gene>
<dbReference type="Gene3D" id="1.25.40.10">
    <property type="entry name" value="Tetratricopeptide repeat domain"/>
    <property type="match status" value="2"/>
</dbReference>
<evidence type="ECO:0000313" key="3">
    <source>
        <dbReference type="EMBL" id="SHJ46552.1"/>
    </source>
</evidence>
<dbReference type="InterPro" id="IPR001173">
    <property type="entry name" value="Glyco_trans_2-like"/>
</dbReference>
<dbReference type="Pfam" id="PF00535">
    <property type="entry name" value="Glycos_transf_2"/>
    <property type="match status" value="1"/>
</dbReference>
<dbReference type="OrthoDB" id="9815923at2"/>
<dbReference type="SMART" id="SM00028">
    <property type="entry name" value="TPR"/>
    <property type="match status" value="3"/>
</dbReference>
<accession>A0A1M6JIX8</accession>
<dbReference type="Gene3D" id="3.90.550.10">
    <property type="entry name" value="Spore Coat Polysaccharide Biosynthesis Protein SpsA, Chain A"/>
    <property type="match status" value="1"/>
</dbReference>
<keyword evidence="1" id="KW-0802">TPR repeat</keyword>
<dbReference type="Pfam" id="PF13181">
    <property type="entry name" value="TPR_8"/>
    <property type="match status" value="3"/>
</dbReference>
<dbReference type="InterPro" id="IPR011990">
    <property type="entry name" value="TPR-like_helical_dom_sf"/>
</dbReference>
<sequence length="362" mass="42409">MITISLCMIVRDEEETIGRCLDTVKDIVDEIIIVDTGSIDKTKDIVSKYTSNIYDFKWIDDFSAARNYSFSKATKDYILWLDADDVILDEDKIKFKYLKSQLNNSVDIVMMKYNLGVDVKGRPLCTYYRERLLKREKKYQWEDAIHEYINPIGNIATVDVAITHRKIKHKLSRNLDIFETMIKQEKKLTHRNYFYYARELNNNARYDEAIVYFEKFLAQDGGFFSNYIDACIDLSKIYTIKGDRKKAIKTLLRCFEFGVPRAEICCELGSQYEEIKDYERAITWYEIATKLNKPENTLGSIIHDTYNYIPYAAISLCYFKLGLMNKAVEYNEKAGEFKPDSQLVISNRKYFEAIIKSAKSIP</sequence>